<name>A0A1I7U800_9PELO</name>
<dbReference type="SUPFAM" id="SSF49899">
    <property type="entry name" value="Concanavalin A-like lectins/glucanases"/>
    <property type="match status" value="2"/>
</dbReference>
<dbReference type="AlphaFoldDB" id="A0A1I7U800"/>
<feature type="region of interest" description="Disordered" evidence="1">
    <location>
        <begin position="168"/>
        <end position="228"/>
    </location>
</feature>
<feature type="domain" description="MAM" evidence="3">
    <location>
        <begin position="567"/>
        <end position="735"/>
    </location>
</feature>
<keyword evidence="4" id="KW-1185">Reference proteome</keyword>
<feature type="signal peptide" evidence="2">
    <location>
        <begin position="1"/>
        <end position="20"/>
    </location>
</feature>
<dbReference type="WBParaSite" id="Csp11.Scaffold629.g15778.t2">
    <property type="protein sequence ID" value="Csp11.Scaffold629.g15778.t2"/>
    <property type="gene ID" value="Csp11.Scaffold629.g15778"/>
</dbReference>
<evidence type="ECO:0000313" key="5">
    <source>
        <dbReference type="WBParaSite" id="Csp11.Scaffold629.g15778.t2"/>
    </source>
</evidence>
<dbReference type="PROSITE" id="PS50060">
    <property type="entry name" value="MAM_2"/>
    <property type="match status" value="2"/>
</dbReference>
<evidence type="ECO:0000313" key="4">
    <source>
        <dbReference type="Proteomes" id="UP000095282"/>
    </source>
</evidence>
<dbReference type="SMART" id="SM00137">
    <property type="entry name" value="MAM"/>
    <property type="match status" value="1"/>
</dbReference>
<feature type="region of interest" description="Disordered" evidence="1">
    <location>
        <begin position="463"/>
        <end position="507"/>
    </location>
</feature>
<evidence type="ECO:0000256" key="2">
    <source>
        <dbReference type="SAM" id="SignalP"/>
    </source>
</evidence>
<dbReference type="InterPro" id="IPR013320">
    <property type="entry name" value="ConA-like_dom_sf"/>
</dbReference>
<dbReference type="Pfam" id="PF00629">
    <property type="entry name" value="MAM"/>
    <property type="match status" value="2"/>
</dbReference>
<evidence type="ECO:0000256" key="1">
    <source>
        <dbReference type="SAM" id="MobiDB-lite"/>
    </source>
</evidence>
<dbReference type="Gene3D" id="2.60.120.200">
    <property type="match status" value="2"/>
</dbReference>
<sequence length="735" mass="80160">MGRMMALLVSEVITCQLGGASIKYWYYKTGIDSQLEVCIRQPPGNKDLSQMRCYDGVSTFGKQWIFRAVELPPIAQPFEIVFKTVYSPPSSVIALDNIVFEATLCGYGRNRREIRRIGYHDWQSYRSSNLYNGELMLIVAQDVADKLSSTTTQEPIGLEAKISILSTTTPSTTTTSSTPTTTQELSTTTISTTSRSSETTTSSTDSTTTSEPSTTSASPPSPNQNTTISNEQQFANFVNFLKQTAPVIPYIPTLVRSLTALDPRSPEELLSAGLGQGPPAVAPVDVRRSPVVSSHFYNTNQPTLLTENNNQDNQRTLVDLAKKFGLWEESSHQSVTPPPISQTHRNTEVNNFGLPNKLTEASIYPQNLLQNKKKITMNPIKKIPPSVPNVENIEEYHKSLFKVSTTTSSPFVQSSTELIIFKQPSSGEAEVAEKLADIAKLLPSGAVQDLTALRNIPDLDGLTKGMDLSDIRKPESSSGGASEGAGGTFDDIGSLGRTPTQLSDFDGNDVTINQFESVSVPVPTRAVHYGAPTSQKISNPSKDEKRKSNDLGGPRSGPMFASICANVDCTFDDNTLCNYLTSSTNVTAEDGSTLKKWALSNRSVLNSLTGIPSDITKGGYFLYAGGTTVTPGDTFILTTNNPVTITEPARVDFFVYQAGIRGQFRVCIDDNEDCPVFLEGKDIDANSQKWKNYYFDISPGQHVLHFVVEGLHNNYVIGIDNIQLLNRFGTSSLSC</sequence>
<dbReference type="Proteomes" id="UP000095282">
    <property type="component" value="Unplaced"/>
</dbReference>
<dbReference type="STRING" id="1561998.A0A1I7U800"/>
<dbReference type="GO" id="GO:0016020">
    <property type="term" value="C:membrane"/>
    <property type="evidence" value="ECO:0007669"/>
    <property type="project" value="InterPro"/>
</dbReference>
<accession>A0A1I7U800</accession>
<evidence type="ECO:0000259" key="3">
    <source>
        <dbReference type="PROSITE" id="PS50060"/>
    </source>
</evidence>
<feature type="compositionally biased region" description="Low complexity" evidence="1">
    <location>
        <begin position="168"/>
        <end position="218"/>
    </location>
</feature>
<reference evidence="5" key="1">
    <citation type="submission" date="2016-11" db="UniProtKB">
        <authorList>
            <consortium name="WormBaseParasite"/>
        </authorList>
    </citation>
    <scope>IDENTIFICATION</scope>
</reference>
<feature type="domain" description="MAM" evidence="3">
    <location>
        <begin position="1"/>
        <end position="107"/>
    </location>
</feature>
<proteinExistence type="predicted"/>
<organism evidence="4 5">
    <name type="scientific">Caenorhabditis tropicalis</name>
    <dbReference type="NCBI Taxonomy" id="1561998"/>
    <lineage>
        <taxon>Eukaryota</taxon>
        <taxon>Metazoa</taxon>
        <taxon>Ecdysozoa</taxon>
        <taxon>Nematoda</taxon>
        <taxon>Chromadorea</taxon>
        <taxon>Rhabditida</taxon>
        <taxon>Rhabditina</taxon>
        <taxon>Rhabditomorpha</taxon>
        <taxon>Rhabditoidea</taxon>
        <taxon>Rhabditidae</taxon>
        <taxon>Peloderinae</taxon>
        <taxon>Caenorhabditis</taxon>
    </lineage>
</organism>
<protein>
    <submittedName>
        <fullName evidence="5">MAM domain-containing protein</fullName>
    </submittedName>
</protein>
<keyword evidence="2" id="KW-0732">Signal</keyword>
<dbReference type="InterPro" id="IPR000998">
    <property type="entry name" value="MAM_dom"/>
</dbReference>
<feature type="region of interest" description="Disordered" evidence="1">
    <location>
        <begin position="529"/>
        <end position="554"/>
    </location>
</feature>
<feature type="chain" id="PRO_5009308613" evidence="2">
    <location>
        <begin position="21"/>
        <end position="735"/>
    </location>
</feature>